<evidence type="ECO:0000256" key="7">
    <source>
        <dbReference type="SAM" id="Phobius"/>
    </source>
</evidence>
<feature type="transmembrane region" description="Helical" evidence="7">
    <location>
        <begin position="56"/>
        <end position="79"/>
    </location>
</feature>
<protein>
    <recommendedName>
        <fullName evidence="8">Rhodopsin domain-containing protein</fullName>
    </recommendedName>
</protein>
<dbReference type="OrthoDB" id="3923077at2759"/>
<dbReference type="InterPro" id="IPR052337">
    <property type="entry name" value="SAT4-like"/>
</dbReference>
<evidence type="ECO:0000313" key="9">
    <source>
        <dbReference type="EMBL" id="KAF2221103.1"/>
    </source>
</evidence>
<evidence type="ECO:0000256" key="5">
    <source>
        <dbReference type="ARBA" id="ARBA00038359"/>
    </source>
</evidence>
<dbReference type="Proteomes" id="UP000799538">
    <property type="component" value="Unassembled WGS sequence"/>
</dbReference>
<dbReference type="Pfam" id="PF20684">
    <property type="entry name" value="Fung_rhodopsin"/>
    <property type="match status" value="1"/>
</dbReference>
<dbReference type="AlphaFoldDB" id="A0A6A6G6A6"/>
<dbReference type="GO" id="GO:0016020">
    <property type="term" value="C:membrane"/>
    <property type="evidence" value="ECO:0007669"/>
    <property type="project" value="UniProtKB-SubCell"/>
</dbReference>
<evidence type="ECO:0000256" key="4">
    <source>
        <dbReference type="ARBA" id="ARBA00023136"/>
    </source>
</evidence>
<evidence type="ECO:0000256" key="2">
    <source>
        <dbReference type="ARBA" id="ARBA00022692"/>
    </source>
</evidence>
<feature type="transmembrane region" description="Helical" evidence="7">
    <location>
        <begin position="217"/>
        <end position="237"/>
    </location>
</feature>
<organism evidence="9 10">
    <name type="scientific">Elsinoe ampelina</name>
    <dbReference type="NCBI Taxonomy" id="302913"/>
    <lineage>
        <taxon>Eukaryota</taxon>
        <taxon>Fungi</taxon>
        <taxon>Dikarya</taxon>
        <taxon>Ascomycota</taxon>
        <taxon>Pezizomycotina</taxon>
        <taxon>Dothideomycetes</taxon>
        <taxon>Dothideomycetidae</taxon>
        <taxon>Myriangiales</taxon>
        <taxon>Elsinoaceae</taxon>
        <taxon>Elsinoe</taxon>
    </lineage>
</organism>
<accession>A0A6A6G6A6</accession>
<feature type="transmembrane region" description="Helical" evidence="7">
    <location>
        <begin position="257"/>
        <end position="277"/>
    </location>
</feature>
<feature type="transmembrane region" description="Helical" evidence="7">
    <location>
        <begin position="135"/>
        <end position="156"/>
    </location>
</feature>
<proteinExistence type="inferred from homology"/>
<comment type="similarity">
    <text evidence="5">Belongs to the SAT4 family.</text>
</comment>
<reference evidence="10" key="1">
    <citation type="journal article" date="2020" name="Stud. Mycol.">
        <title>101 Dothideomycetes genomes: A test case for predicting lifestyles and emergence of pathogens.</title>
        <authorList>
            <person name="Haridas S."/>
            <person name="Albert R."/>
            <person name="Binder M."/>
            <person name="Bloem J."/>
            <person name="LaButti K."/>
            <person name="Salamov A."/>
            <person name="Andreopoulos B."/>
            <person name="Baker S."/>
            <person name="Barry K."/>
            <person name="Bills G."/>
            <person name="Bluhm B."/>
            <person name="Cannon C."/>
            <person name="Castanera R."/>
            <person name="Culley D."/>
            <person name="Daum C."/>
            <person name="Ezra D."/>
            <person name="Gonzalez J."/>
            <person name="Henrissat B."/>
            <person name="Kuo A."/>
            <person name="Liang C."/>
            <person name="Lipzen A."/>
            <person name="Lutzoni F."/>
            <person name="Magnuson J."/>
            <person name="Mondo S."/>
            <person name="Nolan M."/>
            <person name="Ohm R."/>
            <person name="Pangilinan J."/>
            <person name="Park H.-J."/>
            <person name="Ramirez L."/>
            <person name="Alfaro M."/>
            <person name="Sun H."/>
            <person name="Tritt A."/>
            <person name="Yoshinaga Y."/>
            <person name="Zwiers L.-H."/>
            <person name="Turgeon B."/>
            <person name="Goodwin S."/>
            <person name="Spatafora J."/>
            <person name="Crous P."/>
            <person name="Grigoriev I."/>
        </authorList>
    </citation>
    <scope>NUCLEOTIDE SEQUENCE [LARGE SCALE GENOMIC DNA]</scope>
    <source>
        <strain evidence="10">CECT 20119</strain>
    </source>
</reference>
<keyword evidence="3 7" id="KW-1133">Transmembrane helix</keyword>
<evidence type="ECO:0000256" key="1">
    <source>
        <dbReference type="ARBA" id="ARBA00004141"/>
    </source>
</evidence>
<evidence type="ECO:0000259" key="8">
    <source>
        <dbReference type="Pfam" id="PF20684"/>
    </source>
</evidence>
<evidence type="ECO:0000313" key="10">
    <source>
        <dbReference type="Proteomes" id="UP000799538"/>
    </source>
</evidence>
<dbReference type="PANTHER" id="PTHR33048">
    <property type="entry name" value="PTH11-LIKE INTEGRAL MEMBRANE PROTEIN (AFU_ORTHOLOGUE AFUA_5G11245)"/>
    <property type="match status" value="1"/>
</dbReference>
<feature type="transmembrane region" description="Helical" evidence="7">
    <location>
        <begin position="99"/>
        <end position="123"/>
    </location>
</feature>
<feature type="compositionally biased region" description="Polar residues" evidence="6">
    <location>
        <begin position="366"/>
        <end position="380"/>
    </location>
</feature>
<name>A0A6A6G6A6_9PEZI</name>
<feature type="domain" description="Rhodopsin" evidence="8">
    <location>
        <begin position="40"/>
        <end position="283"/>
    </location>
</feature>
<sequence length="405" mass="45201">MALMPPAVPGEYHDPHDVRHVHLFVVVVAFFLLSWITVLLRLYVRSRMLSSVGRDDYIMFATQIIFTVHEIFQILDIWYGNGRHIEYLTQEHAELSLKYWYACGVFYITGTSTLKVAVGVFLLRFVTTRLQTWTVYLLNSVAIVLGIAYLVFFLALCRPMSLWWNLDPDAPGYCISADIFLSVGYAAAGLNALADGAFAALPAVIVWRTSMDRRTRIVVSCLLGVGSLACIGTIIRIGFGTSFKGYKGDFLYETTPIAVLSTLELGFGIVTANMATLRPLFQRFFPSSFVGSDQRRTATFDLEETGDEGKLRVVKRTSARKSRPGQNIRSLTGRESIGNMPDLMLVREVKEEDLLGTIQGLEDDGQNNSATGPPRSNSASFMARIPRVSRLSLQWPLRQDSAADR</sequence>
<gene>
    <name evidence="9" type="ORF">BDZ85DRAFT_266294</name>
</gene>
<feature type="region of interest" description="Disordered" evidence="6">
    <location>
        <begin position="360"/>
        <end position="381"/>
    </location>
</feature>
<feature type="transmembrane region" description="Helical" evidence="7">
    <location>
        <begin position="179"/>
        <end position="205"/>
    </location>
</feature>
<dbReference type="EMBL" id="ML992511">
    <property type="protein sequence ID" value="KAF2221103.1"/>
    <property type="molecule type" value="Genomic_DNA"/>
</dbReference>
<evidence type="ECO:0000256" key="3">
    <source>
        <dbReference type="ARBA" id="ARBA00022989"/>
    </source>
</evidence>
<dbReference type="PANTHER" id="PTHR33048:SF96">
    <property type="entry name" value="INTEGRAL MEMBRANE PROTEIN"/>
    <property type="match status" value="1"/>
</dbReference>
<keyword evidence="10" id="KW-1185">Reference proteome</keyword>
<evidence type="ECO:0000256" key="6">
    <source>
        <dbReference type="SAM" id="MobiDB-lite"/>
    </source>
</evidence>
<dbReference type="InterPro" id="IPR049326">
    <property type="entry name" value="Rhodopsin_dom_fungi"/>
</dbReference>
<keyword evidence="2 7" id="KW-0812">Transmembrane</keyword>
<comment type="subcellular location">
    <subcellularLocation>
        <location evidence="1">Membrane</location>
        <topology evidence="1">Multi-pass membrane protein</topology>
    </subcellularLocation>
</comment>
<keyword evidence="4 7" id="KW-0472">Membrane</keyword>
<feature type="transmembrane region" description="Helical" evidence="7">
    <location>
        <begin position="20"/>
        <end position="44"/>
    </location>
</feature>